<organism evidence="4">
    <name type="scientific">Onchocerca flexuosa</name>
    <dbReference type="NCBI Taxonomy" id="387005"/>
    <lineage>
        <taxon>Eukaryota</taxon>
        <taxon>Metazoa</taxon>
        <taxon>Ecdysozoa</taxon>
        <taxon>Nematoda</taxon>
        <taxon>Chromadorea</taxon>
        <taxon>Rhabditida</taxon>
        <taxon>Spirurina</taxon>
        <taxon>Spiruromorpha</taxon>
        <taxon>Filarioidea</taxon>
        <taxon>Onchocercidae</taxon>
        <taxon>Onchocerca</taxon>
    </lineage>
</organism>
<dbReference type="STRING" id="387005.A0A183HKS9"/>
<accession>A0A183HKS9</accession>
<gene>
    <name evidence="2" type="ORF">OFLC_LOCUS8090</name>
</gene>
<reference evidence="4" key="1">
    <citation type="submission" date="2016-06" db="UniProtKB">
        <authorList>
            <consortium name="WormBaseParasite"/>
        </authorList>
    </citation>
    <scope>IDENTIFICATION</scope>
</reference>
<dbReference type="Proteomes" id="UP000267606">
    <property type="component" value="Unassembled WGS sequence"/>
</dbReference>
<dbReference type="GO" id="GO:0051015">
    <property type="term" value="F:actin filament binding"/>
    <property type="evidence" value="ECO:0007669"/>
    <property type="project" value="TreeGrafter"/>
</dbReference>
<evidence type="ECO:0000313" key="2">
    <source>
        <dbReference type="EMBL" id="VDO53995.1"/>
    </source>
</evidence>
<evidence type="ECO:0000259" key="1">
    <source>
        <dbReference type="Pfam" id="PF24959"/>
    </source>
</evidence>
<dbReference type="PANTHER" id="PTHR45920:SF4">
    <property type="entry name" value="FORMIN HOMOLOGY 2 DOMAIN CONTAINING, ISOFORM I"/>
    <property type="match status" value="1"/>
</dbReference>
<dbReference type="InterPro" id="IPR011989">
    <property type="entry name" value="ARM-like"/>
</dbReference>
<dbReference type="InterPro" id="IPR016024">
    <property type="entry name" value="ARM-type_fold"/>
</dbReference>
<sequence>MTAVTNIDKANNRPDWFALMRVLNEKDGNDVEMLTYGMTVINKTLNGVADQDTYYDLVDSLESQGLEDAMRHMLKLGHKDLNDQCKLYENVLKQEDEAESSDESVVKMRY</sequence>
<evidence type="ECO:0000313" key="3">
    <source>
        <dbReference type="Proteomes" id="UP000267606"/>
    </source>
</evidence>
<evidence type="ECO:0000313" key="4">
    <source>
        <dbReference type="WBParaSite" id="OFLC_0000809001-mRNA-1"/>
    </source>
</evidence>
<keyword evidence="3" id="KW-1185">Reference proteome</keyword>
<dbReference type="InterPro" id="IPR056771">
    <property type="entry name" value="FH3_FHOD1-3-like"/>
</dbReference>
<protein>
    <submittedName>
        <fullName evidence="4">Drf_FH3 domain-containing protein</fullName>
    </submittedName>
</protein>
<dbReference type="Gene3D" id="1.25.10.10">
    <property type="entry name" value="Leucine-rich Repeat Variant"/>
    <property type="match status" value="1"/>
</dbReference>
<dbReference type="EMBL" id="UZAJ01008887">
    <property type="protein sequence ID" value="VDO53995.1"/>
    <property type="molecule type" value="Genomic_DNA"/>
</dbReference>
<dbReference type="GO" id="GO:0005856">
    <property type="term" value="C:cytoskeleton"/>
    <property type="evidence" value="ECO:0007669"/>
    <property type="project" value="TreeGrafter"/>
</dbReference>
<dbReference type="PANTHER" id="PTHR45920">
    <property type="entry name" value="FORMIN HOMOLOGY 2 DOMAIN CONTAINING, ISOFORM I"/>
    <property type="match status" value="1"/>
</dbReference>
<feature type="domain" description="FHOD1/3-like FH3" evidence="1">
    <location>
        <begin position="1"/>
        <end position="68"/>
    </location>
</feature>
<proteinExistence type="predicted"/>
<dbReference type="Pfam" id="PF24959">
    <property type="entry name" value="FH3_FHOD1-3"/>
    <property type="match status" value="1"/>
</dbReference>
<reference evidence="2 3" key="2">
    <citation type="submission" date="2018-11" db="EMBL/GenBank/DDBJ databases">
        <authorList>
            <consortium name="Pathogen Informatics"/>
        </authorList>
    </citation>
    <scope>NUCLEOTIDE SEQUENCE [LARGE SCALE GENOMIC DNA]</scope>
</reference>
<dbReference type="AlphaFoldDB" id="A0A183HKS9"/>
<dbReference type="GO" id="GO:0005737">
    <property type="term" value="C:cytoplasm"/>
    <property type="evidence" value="ECO:0007669"/>
    <property type="project" value="TreeGrafter"/>
</dbReference>
<dbReference type="GO" id="GO:0030866">
    <property type="term" value="P:cortical actin cytoskeleton organization"/>
    <property type="evidence" value="ECO:0007669"/>
    <property type="project" value="TreeGrafter"/>
</dbReference>
<dbReference type="SUPFAM" id="SSF48371">
    <property type="entry name" value="ARM repeat"/>
    <property type="match status" value="1"/>
</dbReference>
<name>A0A183HKS9_9BILA</name>
<dbReference type="WBParaSite" id="OFLC_0000809001-mRNA-1">
    <property type="protein sequence ID" value="OFLC_0000809001-mRNA-1"/>
    <property type="gene ID" value="OFLC_0000809001"/>
</dbReference>